<feature type="coiled-coil region" evidence="1">
    <location>
        <begin position="58"/>
        <end position="92"/>
    </location>
</feature>
<evidence type="ECO:0000313" key="4">
    <source>
        <dbReference type="EMBL" id="MFB9822957.1"/>
    </source>
</evidence>
<proteinExistence type="predicted"/>
<dbReference type="RefSeq" id="WP_222922036.1">
    <property type="nucleotide sequence ID" value="NZ_CP082286.1"/>
</dbReference>
<dbReference type="Pfam" id="PF23991">
    <property type="entry name" value="DUF7310"/>
    <property type="match status" value="1"/>
</dbReference>
<feature type="region of interest" description="Disordered" evidence="2">
    <location>
        <begin position="1"/>
        <end position="27"/>
    </location>
</feature>
<dbReference type="GeneID" id="67209243"/>
<dbReference type="InterPro" id="IPR055734">
    <property type="entry name" value="DUF7310"/>
</dbReference>
<feature type="domain" description="DUF7310" evidence="3">
    <location>
        <begin position="33"/>
        <end position="115"/>
    </location>
</feature>
<comment type="caution">
    <text evidence="4">The sequence shown here is derived from an EMBL/GenBank/DDBJ whole genome shotgun (WGS) entry which is preliminary data.</text>
</comment>
<dbReference type="Proteomes" id="UP001589595">
    <property type="component" value="Unassembled WGS sequence"/>
</dbReference>
<evidence type="ECO:0000259" key="3">
    <source>
        <dbReference type="Pfam" id="PF23991"/>
    </source>
</evidence>
<feature type="region of interest" description="Disordered" evidence="2">
    <location>
        <begin position="109"/>
        <end position="198"/>
    </location>
</feature>
<feature type="compositionally biased region" description="Gly residues" evidence="2">
    <location>
        <begin position="154"/>
        <end position="176"/>
    </location>
</feature>
<gene>
    <name evidence="4" type="ORF">ACFFOL_01980</name>
</gene>
<dbReference type="AlphaFoldDB" id="A0ABD5MHG4"/>
<organism evidence="4 5">
    <name type="scientific">Halobaculum roseum</name>
    <dbReference type="NCBI Taxonomy" id="2175149"/>
    <lineage>
        <taxon>Archaea</taxon>
        <taxon>Methanobacteriati</taxon>
        <taxon>Methanobacteriota</taxon>
        <taxon>Stenosarchaea group</taxon>
        <taxon>Halobacteria</taxon>
        <taxon>Halobacteriales</taxon>
        <taxon>Haloferacaceae</taxon>
        <taxon>Halobaculum</taxon>
    </lineage>
</organism>
<evidence type="ECO:0000313" key="5">
    <source>
        <dbReference type="Proteomes" id="UP001589595"/>
    </source>
</evidence>
<evidence type="ECO:0000256" key="2">
    <source>
        <dbReference type="SAM" id="MobiDB-lite"/>
    </source>
</evidence>
<protein>
    <recommendedName>
        <fullName evidence="3">DUF7310 domain-containing protein</fullName>
    </recommendedName>
</protein>
<reference evidence="4" key="1">
    <citation type="submission" date="2024-09" db="EMBL/GenBank/DDBJ databases">
        <authorList>
            <person name="Sun Q."/>
        </authorList>
    </citation>
    <scope>NUCLEOTIDE SEQUENCE [LARGE SCALE GENOMIC DNA]</scope>
    <source>
        <strain evidence="4">JCM 31273</strain>
    </source>
</reference>
<keyword evidence="1" id="KW-0175">Coiled coil</keyword>
<keyword evidence="5" id="KW-1185">Reference proteome</keyword>
<evidence type="ECO:0000256" key="1">
    <source>
        <dbReference type="SAM" id="Coils"/>
    </source>
</evidence>
<sequence length="210" mass="21453">MSRDIPSGSPPDDEHPTDADGDSVPGRAAVDDLRTRLAAVERACSGDPDAGPADLADAAEATAELQNASERIDELEDRVAELESATQALRGYVGSIRAVNERVERRADRALAAARAGSPRERSTSERPAGGLPGGKTTTEGPRANAGEHHPDDAGGGDVFVAGDGGVASGIDGDGVSGADRSPVHEGSDRGCAPCDDDAAPLVERLRDVL</sequence>
<dbReference type="EMBL" id="JBHMAJ010000001">
    <property type="protein sequence ID" value="MFB9822957.1"/>
    <property type="molecule type" value="Genomic_DNA"/>
</dbReference>
<accession>A0ABD5MHG4</accession>
<name>A0ABD5MHG4_9EURY</name>